<reference evidence="1 2" key="1">
    <citation type="journal article" date="2022" name="Plant J.">
        <title>Chromosome-level genome of Camellia lanceoleosa provides a valuable resource for understanding genome evolution and self-incompatibility.</title>
        <authorList>
            <person name="Gong W."/>
            <person name="Xiao S."/>
            <person name="Wang L."/>
            <person name="Liao Z."/>
            <person name="Chang Y."/>
            <person name="Mo W."/>
            <person name="Hu G."/>
            <person name="Li W."/>
            <person name="Zhao G."/>
            <person name="Zhu H."/>
            <person name="Hu X."/>
            <person name="Ji K."/>
            <person name="Xiang X."/>
            <person name="Song Q."/>
            <person name="Yuan D."/>
            <person name="Jin S."/>
            <person name="Zhang L."/>
        </authorList>
    </citation>
    <scope>NUCLEOTIDE SEQUENCE [LARGE SCALE GENOMIC DNA]</scope>
    <source>
        <strain evidence="1">SQ_2022a</strain>
    </source>
</reference>
<evidence type="ECO:0000313" key="1">
    <source>
        <dbReference type="EMBL" id="KAI8021153.1"/>
    </source>
</evidence>
<gene>
    <name evidence="1" type="ORF">LOK49_LG03G03427</name>
</gene>
<dbReference type="Proteomes" id="UP001060215">
    <property type="component" value="Chromosome 6"/>
</dbReference>
<organism evidence="1 2">
    <name type="scientific">Camellia lanceoleosa</name>
    <dbReference type="NCBI Taxonomy" id="1840588"/>
    <lineage>
        <taxon>Eukaryota</taxon>
        <taxon>Viridiplantae</taxon>
        <taxon>Streptophyta</taxon>
        <taxon>Embryophyta</taxon>
        <taxon>Tracheophyta</taxon>
        <taxon>Spermatophyta</taxon>
        <taxon>Magnoliopsida</taxon>
        <taxon>eudicotyledons</taxon>
        <taxon>Gunneridae</taxon>
        <taxon>Pentapetalae</taxon>
        <taxon>asterids</taxon>
        <taxon>Ericales</taxon>
        <taxon>Theaceae</taxon>
        <taxon>Camellia</taxon>
    </lineage>
</organism>
<name>A0ACC0I6G2_9ERIC</name>
<accession>A0ACC0I6G2</accession>
<keyword evidence="2" id="KW-1185">Reference proteome</keyword>
<evidence type="ECO:0000313" key="2">
    <source>
        <dbReference type="Proteomes" id="UP001060215"/>
    </source>
</evidence>
<protein>
    <submittedName>
        <fullName evidence="1">Prolyl endopeptidase</fullName>
    </submittedName>
</protein>
<dbReference type="EMBL" id="CM045763">
    <property type="protein sequence ID" value="KAI8021153.1"/>
    <property type="molecule type" value="Genomic_DNA"/>
</dbReference>
<sequence>MKLSPYSDGGSNGGLLIGACINQRPDLFGCALAHVGVMDMLRFHKFTIGHRWTCDFGCSEEEEFHWLIKYSPLHNVSRAWEQSSDQFSQYPATMLLTADHDDRVVPLHSLKLLAVNVSYKEIVQATYENCKVLLGSELIKSSLWKEWLQYFQDLLGIVLGILYRGASVFCQNNLIHGWGMDMKLGYCAQPLVSS</sequence>
<proteinExistence type="predicted"/>
<comment type="caution">
    <text evidence="1">The sequence shown here is derived from an EMBL/GenBank/DDBJ whole genome shotgun (WGS) entry which is preliminary data.</text>
</comment>